<feature type="domain" description="Methyltransferase" evidence="2">
    <location>
        <begin position="50"/>
        <end position="144"/>
    </location>
</feature>
<sequence length="256" mass="29708">MRRKSKWRLPVNSYERFAEVYDALMEDVPYEKYVDWVASYAPSSEYPILLDVGCGTGTLSILFRQAGYKVSGIDLSESMLAIAELRAQEAGLSIPFYQMSMDELEGFSDVDAVVIPIDSINYLGEEHQVKETFNRIYSSLRKGGQLFFDVHSLHKMNHIFLQSPFMYDDGEIVYLWTTEKGDVEHSIIHDIIFFVLDESTGLYERFDEQHFQRTFPIETYEAWLKEAGFSQVVVTADWENQLPNKESERIFIRAVK</sequence>
<dbReference type="AlphaFoldDB" id="A0A4P6USJ9"/>
<accession>A0A4P6USJ9</accession>
<dbReference type="Proteomes" id="UP000291151">
    <property type="component" value="Chromosome"/>
</dbReference>
<proteinExistence type="predicted"/>
<evidence type="ECO:0000259" key="2">
    <source>
        <dbReference type="Pfam" id="PF13649"/>
    </source>
</evidence>
<dbReference type="InterPro" id="IPR041698">
    <property type="entry name" value="Methyltransf_25"/>
</dbReference>
<dbReference type="EMBL" id="CP036528">
    <property type="protein sequence ID" value="QBK26299.1"/>
    <property type="molecule type" value="Genomic_DNA"/>
</dbReference>
<keyword evidence="1 3" id="KW-0808">Transferase</keyword>
<dbReference type="Gene3D" id="3.40.50.150">
    <property type="entry name" value="Vaccinia Virus protein VP39"/>
    <property type="match status" value="1"/>
</dbReference>
<dbReference type="GO" id="GO:0032259">
    <property type="term" value="P:methylation"/>
    <property type="evidence" value="ECO:0007669"/>
    <property type="project" value="UniProtKB-KW"/>
</dbReference>
<keyword evidence="3" id="KW-0489">Methyltransferase</keyword>
<dbReference type="SUPFAM" id="SSF53335">
    <property type="entry name" value="S-adenosyl-L-methionine-dependent methyltransferases"/>
    <property type="match status" value="1"/>
</dbReference>
<dbReference type="PANTHER" id="PTHR43861">
    <property type="entry name" value="TRANS-ACONITATE 2-METHYLTRANSFERASE-RELATED"/>
    <property type="match status" value="1"/>
</dbReference>
<keyword evidence="4" id="KW-1185">Reference proteome</keyword>
<organism evidence="3 4">
    <name type="scientific">Ureibacillus thermophilus</name>
    <dbReference type="NCBI Taxonomy" id="367743"/>
    <lineage>
        <taxon>Bacteria</taxon>
        <taxon>Bacillati</taxon>
        <taxon>Bacillota</taxon>
        <taxon>Bacilli</taxon>
        <taxon>Bacillales</taxon>
        <taxon>Caryophanaceae</taxon>
        <taxon>Ureibacillus</taxon>
    </lineage>
</organism>
<dbReference type="GO" id="GO:0008168">
    <property type="term" value="F:methyltransferase activity"/>
    <property type="evidence" value="ECO:0007669"/>
    <property type="project" value="UniProtKB-KW"/>
</dbReference>
<gene>
    <name evidence="3" type="ORF">DKZ56_10730</name>
</gene>
<dbReference type="KEGG" id="uth:DKZ56_10730"/>
<dbReference type="InterPro" id="IPR029063">
    <property type="entry name" value="SAM-dependent_MTases_sf"/>
</dbReference>
<name>A0A4P6USJ9_9BACL</name>
<reference evidence="3 4" key="1">
    <citation type="submission" date="2019-02" db="EMBL/GenBank/DDBJ databases">
        <title>Ureibacillus thermophilus.</title>
        <authorList>
            <person name="Sunny J.S."/>
            <person name="Natarajan A."/>
            <person name="Saleena L.M."/>
        </authorList>
    </citation>
    <scope>NUCLEOTIDE SEQUENCE [LARGE SCALE GENOMIC DNA]</scope>
    <source>
        <strain evidence="3 4">LM102</strain>
    </source>
</reference>
<dbReference type="Pfam" id="PF13649">
    <property type="entry name" value="Methyltransf_25"/>
    <property type="match status" value="1"/>
</dbReference>
<dbReference type="CDD" id="cd02440">
    <property type="entry name" value="AdoMet_MTases"/>
    <property type="match status" value="1"/>
</dbReference>
<evidence type="ECO:0000313" key="3">
    <source>
        <dbReference type="EMBL" id="QBK26299.1"/>
    </source>
</evidence>
<protein>
    <submittedName>
        <fullName evidence="3">Class I SAM-dependent methyltransferase</fullName>
    </submittedName>
</protein>
<dbReference type="Gene3D" id="2.20.25.110">
    <property type="entry name" value="S-adenosyl-L-methionine-dependent methyltransferases"/>
    <property type="match status" value="1"/>
</dbReference>
<evidence type="ECO:0000313" key="4">
    <source>
        <dbReference type="Proteomes" id="UP000291151"/>
    </source>
</evidence>
<evidence type="ECO:0000256" key="1">
    <source>
        <dbReference type="ARBA" id="ARBA00022679"/>
    </source>
</evidence>